<dbReference type="NCBIfam" id="TIGR01085">
    <property type="entry name" value="murE"/>
    <property type="match status" value="1"/>
</dbReference>
<keyword evidence="3 8" id="KW-0132">Cell division</keyword>
<keyword evidence="13" id="KW-1185">Reference proteome</keyword>
<protein>
    <submittedName>
        <fullName evidence="12">UDP-N-acetylmuramoylalanyl-D-glutamate--2, 6-diaminopimelate ligase</fullName>
    </submittedName>
</protein>
<dbReference type="InterPro" id="IPR000713">
    <property type="entry name" value="Mur_ligase_N"/>
</dbReference>
<dbReference type="InterPro" id="IPR035911">
    <property type="entry name" value="MurE/MurF_N"/>
</dbReference>
<evidence type="ECO:0000256" key="3">
    <source>
        <dbReference type="ARBA" id="ARBA00022618"/>
    </source>
</evidence>
<evidence type="ECO:0000256" key="6">
    <source>
        <dbReference type="ARBA" id="ARBA00023306"/>
    </source>
</evidence>
<dbReference type="Pfam" id="PF02875">
    <property type="entry name" value="Mur_ligase_C"/>
    <property type="match status" value="1"/>
</dbReference>
<evidence type="ECO:0000313" key="13">
    <source>
        <dbReference type="Proteomes" id="UP000031972"/>
    </source>
</evidence>
<dbReference type="SUPFAM" id="SSF53244">
    <property type="entry name" value="MurD-like peptide ligases, peptide-binding domain"/>
    <property type="match status" value="1"/>
</dbReference>
<organism evidence="12 13">
    <name type="scientific">Jeotgalibacillus campisalis</name>
    <dbReference type="NCBI Taxonomy" id="220754"/>
    <lineage>
        <taxon>Bacteria</taxon>
        <taxon>Bacillati</taxon>
        <taxon>Bacillota</taxon>
        <taxon>Bacilli</taxon>
        <taxon>Bacillales</taxon>
        <taxon>Caryophanaceae</taxon>
        <taxon>Jeotgalibacillus</taxon>
    </lineage>
</organism>
<evidence type="ECO:0000256" key="7">
    <source>
        <dbReference type="ARBA" id="ARBA00023316"/>
    </source>
</evidence>
<evidence type="ECO:0000259" key="11">
    <source>
        <dbReference type="Pfam" id="PF08245"/>
    </source>
</evidence>
<evidence type="ECO:0000256" key="8">
    <source>
        <dbReference type="RuleBase" id="RU004135"/>
    </source>
</evidence>
<evidence type="ECO:0000256" key="2">
    <source>
        <dbReference type="ARBA" id="ARBA00005898"/>
    </source>
</evidence>
<dbReference type="GO" id="GO:0051301">
    <property type="term" value="P:cell division"/>
    <property type="evidence" value="ECO:0007669"/>
    <property type="project" value="UniProtKB-KW"/>
</dbReference>
<dbReference type="RefSeq" id="WP_041055985.1">
    <property type="nucleotide sequence ID" value="NZ_JXRR01000010.1"/>
</dbReference>
<evidence type="ECO:0000256" key="1">
    <source>
        <dbReference type="ARBA" id="ARBA00004752"/>
    </source>
</evidence>
<dbReference type="InterPro" id="IPR036565">
    <property type="entry name" value="Mur-like_cat_sf"/>
</dbReference>
<dbReference type="GO" id="GO:0005737">
    <property type="term" value="C:cytoplasm"/>
    <property type="evidence" value="ECO:0007669"/>
    <property type="project" value="UniProtKB-SubCell"/>
</dbReference>
<dbReference type="UniPathway" id="UPA00219"/>
<evidence type="ECO:0000256" key="4">
    <source>
        <dbReference type="ARBA" id="ARBA00022960"/>
    </source>
</evidence>
<gene>
    <name evidence="12" type="ORF">KR50_11780</name>
</gene>
<dbReference type="Pfam" id="PF08245">
    <property type="entry name" value="Mur_ligase_M"/>
    <property type="match status" value="1"/>
</dbReference>
<evidence type="ECO:0000256" key="5">
    <source>
        <dbReference type="ARBA" id="ARBA00022984"/>
    </source>
</evidence>
<comment type="caution">
    <text evidence="12">The sequence shown here is derived from an EMBL/GenBank/DDBJ whole genome shotgun (WGS) entry which is preliminary data.</text>
</comment>
<evidence type="ECO:0000259" key="10">
    <source>
        <dbReference type="Pfam" id="PF02875"/>
    </source>
</evidence>
<dbReference type="InterPro" id="IPR013221">
    <property type="entry name" value="Mur_ligase_cen"/>
</dbReference>
<feature type="domain" description="Mur ligase C-terminal" evidence="10">
    <location>
        <begin position="340"/>
        <end position="466"/>
    </location>
</feature>
<dbReference type="Gene3D" id="3.90.190.20">
    <property type="entry name" value="Mur ligase, C-terminal domain"/>
    <property type="match status" value="1"/>
</dbReference>
<feature type="domain" description="Mur ligase N-terminal catalytic" evidence="9">
    <location>
        <begin position="24"/>
        <end position="96"/>
    </location>
</feature>
<dbReference type="EMBL" id="JXRR01000010">
    <property type="protein sequence ID" value="KIL49143.1"/>
    <property type="molecule type" value="Genomic_DNA"/>
</dbReference>
<dbReference type="SUPFAM" id="SSF53623">
    <property type="entry name" value="MurD-like peptide ligases, catalytic domain"/>
    <property type="match status" value="1"/>
</dbReference>
<dbReference type="OrthoDB" id="9800958at2"/>
<dbReference type="InterPro" id="IPR005761">
    <property type="entry name" value="UDP-N-AcMur-Glu-dNH2Pim_ligase"/>
</dbReference>
<keyword evidence="5 8" id="KW-0573">Peptidoglycan synthesis</keyword>
<keyword evidence="12" id="KW-0436">Ligase</keyword>
<feature type="domain" description="Mur ligase central" evidence="11">
    <location>
        <begin position="115"/>
        <end position="317"/>
    </location>
</feature>
<dbReference type="NCBIfam" id="NF001126">
    <property type="entry name" value="PRK00139.1-4"/>
    <property type="match status" value="1"/>
</dbReference>
<dbReference type="InterPro" id="IPR004101">
    <property type="entry name" value="Mur_ligase_C"/>
</dbReference>
<dbReference type="GO" id="GO:0005524">
    <property type="term" value="F:ATP binding"/>
    <property type="evidence" value="ECO:0007669"/>
    <property type="project" value="InterPro"/>
</dbReference>
<accession>A0A0C2VYW5</accession>
<proteinExistence type="inferred from homology"/>
<evidence type="ECO:0000313" key="12">
    <source>
        <dbReference type="EMBL" id="KIL49143.1"/>
    </source>
</evidence>
<dbReference type="PANTHER" id="PTHR23135:SF4">
    <property type="entry name" value="UDP-N-ACETYLMURAMOYL-L-ALANYL-D-GLUTAMATE--2,6-DIAMINOPIMELATE LIGASE MURE HOMOLOG, CHLOROPLASTIC"/>
    <property type="match status" value="1"/>
</dbReference>
<dbReference type="GO" id="GO:0008360">
    <property type="term" value="P:regulation of cell shape"/>
    <property type="evidence" value="ECO:0007669"/>
    <property type="project" value="UniProtKB-KW"/>
</dbReference>
<dbReference type="InterPro" id="IPR036615">
    <property type="entry name" value="Mur_ligase_C_dom_sf"/>
</dbReference>
<dbReference type="PATRIC" id="fig|220754.4.peg.1198"/>
<reference evidence="12 13" key="1">
    <citation type="submission" date="2015-01" db="EMBL/GenBank/DDBJ databases">
        <title>Jeotgalibacillus campisalis genome sequencing.</title>
        <authorList>
            <person name="Goh K.M."/>
            <person name="Chan K.-G."/>
            <person name="Yaakop A.S."/>
            <person name="Ee R."/>
            <person name="Gan H.M."/>
            <person name="Chan C.S."/>
        </authorList>
    </citation>
    <scope>NUCLEOTIDE SEQUENCE [LARGE SCALE GENOMIC DNA]</scope>
    <source>
        <strain evidence="12 13">SF-57</strain>
    </source>
</reference>
<name>A0A0C2VYW5_9BACL</name>
<comment type="similarity">
    <text evidence="2">Belongs to the MurCDEF family. MurE subfamily.</text>
</comment>
<keyword evidence="7 8" id="KW-0961">Cell wall biogenesis/degradation</keyword>
<comment type="pathway">
    <text evidence="1 8">Cell wall biogenesis; peptidoglycan biosynthesis.</text>
</comment>
<dbReference type="GO" id="GO:0071555">
    <property type="term" value="P:cell wall organization"/>
    <property type="evidence" value="ECO:0007669"/>
    <property type="project" value="UniProtKB-KW"/>
</dbReference>
<dbReference type="Gene3D" id="3.40.1390.10">
    <property type="entry name" value="MurE/MurF, N-terminal domain"/>
    <property type="match status" value="1"/>
</dbReference>
<keyword evidence="6 8" id="KW-0131">Cell cycle</keyword>
<keyword evidence="4 8" id="KW-0133">Cell shape</keyword>
<dbReference type="SUPFAM" id="SSF63418">
    <property type="entry name" value="MurE/MurF N-terminal domain"/>
    <property type="match status" value="1"/>
</dbReference>
<dbReference type="GO" id="GO:0009252">
    <property type="term" value="P:peptidoglycan biosynthetic process"/>
    <property type="evidence" value="ECO:0007669"/>
    <property type="project" value="UniProtKB-UniPathway"/>
</dbReference>
<comment type="subcellular location">
    <subcellularLocation>
        <location evidence="8">Cytoplasm</location>
    </subcellularLocation>
</comment>
<dbReference type="GO" id="GO:0016881">
    <property type="term" value="F:acid-amino acid ligase activity"/>
    <property type="evidence" value="ECO:0007669"/>
    <property type="project" value="InterPro"/>
</dbReference>
<dbReference type="Pfam" id="PF01225">
    <property type="entry name" value="Mur_ligase"/>
    <property type="match status" value="1"/>
</dbReference>
<dbReference type="Gene3D" id="3.40.1190.10">
    <property type="entry name" value="Mur-like, catalytic domain"/>
    <property type="match status" value="1"/>
</dbReference>
<dbReference type="AlphaFoldDB" id="A0A0C2VYW5"/>
<evidence type="ECO:0000259" key="9">
    <source>
        <dbReference type="Pfam" id="PF01225"/>
    </source>
</evidence>
<sequence>MNTQDFLLNKIGLLRQYGTLVESITSIAFDSRNIINGSAFFCIKGENADGHDFIVEAIENGAILIAGTDADQFERLNKEYPACTFLLVQDVRYAMAHFSIYFYNQVHQSLQTIGVTGTNGKTTVATFVRSLLTQLAVPTGSIGTNGICSSKGQITFKKSTPTTPEAPDLHHIFQLLSEEQDQAAVMEVSSIAIDQKRVEGIHFDIAIHTNLSPEHLEYHKTFQHYKEAKMKLFKQASRSIINYDDAGMGKDLIDASNGELMTYSLDRSSGADLIADKIHVTEEGTRFELIYQNRSYIVHSTVFGDYNVANLLTAIGVGLFNGFTIEKMLPVLEKIENPAGRFQVIDQYGERKIILDYAHTPVALEKLVEEAKKLDYRKLIVMIAGIGIRDFNKMPLMAQTIEGKADKIVVTVDHPGFFDPKKIVNQVMSGFSDQESPNIYTSLTREEGVKTSLELSGDEDIIILTSGCINGAQLVKGEEIPHSDEDIIHDYFSEFTLIGEDIVGTL</sequence>
<dbReference type="Proteomes" id="UP000031972">
    <property type="component" value="Unassembled WGS sequence"/>
</dbReference>
<dbReference type="PANTHER" id="PTHR23135">
    <property type="entry name" value="MUR LIGASE FAMILY MEMBER"/>
    <property type="match status" value="1"/>
</dbReference>